<gene>
    <name evidence="1" type="ORF">SAMN05421636_104119</name>
</gene>
<dbReference type="RefSeq" id="WP_091867606.1">
    <property type="nucleotide sequence ID" value="NZ_FNAO01000004.1"/>
</dbReference>
<organism evidence="1 2">
    <name type="scientific">Pricia antarctica</name>
    <dbReference type="NCBI Taxonomy" id="641691"/>
    <lineage>
        <taxon>Bacteria</taxon>
        <taxon>Pseudomonadati</taxon>
        <taxon>Bacteroidota</taxon>
        <taxon>Flavobacteriia</taxon>
        <taxon>Flavobacteriales</taxon>
        <taxon>Flavobacteriaceae</taxon>
        <taxon>Pricia</taxon>
    </lineage>
</organism>
<evidence type="ECO:0000313" key="2">
    <source>
        <dbReference type="Proteomes" id="UP000199109"/>
    </source>
</evidence>
<dbReference type="PROSITE" id="PS51257">
    <property type="entry name" value="PROKAR_LIPOPROTEIN"/>
    <property type="match status" value="1"/>
</dbReference>
<dbReference type="EMBL" id="FNAO01000004">
    <property type="protein sequence ID" value="SDE25385.1"/>
    <property type="molecule type" value="Genomic_DNA"/>
</dbReference>
<accession>A0A1G7BGN1</accession>
<dbReference type="AlphaFoldDB" id="A0A1G7BGN1"/>
<dbReference type="OrthoDB" id="1489643at2"/>
<protein>
    <submittedName>
        <fullName evidence="1">Uncharacterized protein</fullName>
    </submittedName>
</protein>
<evidence type="ECO:0000313" key="1">
    <source>
        <dbReference type="EMBL" id="SDE25385.1"/>
    </source>
</evidence>
<reference evidence="1 2" key="1">
    <citation type="submission" date="2016-10" db="EMBL/GenBank/DDBJ databases">
        <authorList>
            <person name="de Groot N.N."/>
        </authorList>
    </citation>
    <scope>NUCLEOTIDE SEQUENCE [LARGE SCALE GENOMIC DNA]</scope>
    <source>
        <strain evidence="1 2">DSM 23421</strain>
    </source>
</reference>
<dbReference type="Proteomes" id="UP000199109">
    <property type="component" value="Unassembled WGS sequence"/>
</dbReference>
<name>A0A1G7BGN1_9FLAO</name>
<proteinExistence type="predicted"/>
<keyword evidence="2" id="KW-1185">Reference proteome</keyword>
<sequence>MKKSLFYGAVMAIVVACGGVKKTQKALNLGDYGQAINTSIENLAKNKSKKSNQDYVLMLEEAFQKNTERELKEIAFLLEDENPAHYETIYRSYVNLRDIQERIRPLLPLPIYDEKRNARFKFNDYQDDLLDSKDELSDHLYDKASNLLKNATSKQDYRKAYDDLVYLEEIDPGFDDTKTKMEEAFAKGQDYVQVHMVNNTDQIVPAKLQEELLNFNTYGLDGQWTQFHANPLPNIRYDYTMELALREINISPEQVNEKEIIKERQVKDGQSYALDREGNVVKDSLGNKIKIDKFKTVQCNFYQFTQFKSARVAGVVNFTDLTTQQALDSYPLSSEFIFEHVYANYDGDKRALDNDLVKLLGLASVPFPSNEQMVYDAGEDLKSRLKSILVRQRFN</sequence>
<dbReference type="STRING" id="641691.SAMN05421636_104119"/>